<protein>
    <submittedName>
        <fullName evidence="2">ARAD1C33330p</fullName>
    </submittedName>
</protein>
<feature type="region of interest" description="Disordered" evidence="1">
    <location>
        <begin position="1"/>
        <end position="31"/>
    </location>
</feature>
<organism evidence="2">
    <name type="scientific">Blastobotrys adeninivorans</name>
    <name type="common">Yeast</name>
    <name type="synonym">Arxula adeninivorans</name>
    <dbReference type="NCBI Taxonomy" id="409370"/>
    <lineage>
        <taxon>Eukaryota</taxon>
        <taxon>Fungi</taxon>
        <taxon>Dikarya</taxon>
        <taxon>Ascomycota</taxon>
        <taxon>Saccharomycotina</taxon>
        <taxon>Dipodascomycetes</taxon>
        <taxon>Dipodascales</taxon>
        <taxon>Trichomonascaceae</taxon>
        <taxon>Blastobotrys</taxon>
    </lineage>
</organism>
<evidence type="ECO:0000313" key="2">
    <source>
        <dbReference type="EMBL" id="CDP35347.1"/>
    </source>
</evidence>
<dbReference type="EMBL" id="HG937693">
    <property type="protein sequence ID" value="CDP35347.1"/>
    <property type="molecule type" value="Genomic_DNA"/>
</dbReference>
<sequence length="99" mass="10998">MSLRMQFVSSSPPTSKAVRHGVTMPSPPKEPPFELERYTVKFAPNASGEDVDLVERLVEREGGAVEYYQPQCDGMDVLLTRRAVVYLTVNPAVLSVEKT</sequence>
<reference evidence="2" key="2">
    <citation type="submission" date="2014-06" db="EMBL/GenBank/DDBJ databases">
        <title>The complete genome of Blastobotrys (Arxula) adeninivorans LS3 - a yeast of biotechnological interest.</title>
        <authorList>
            <person name="Kunze G."/>
            <person name="Gaillardin C."/>
            <person name="Czernicka M."/>
            <person name="Durrens P."/>
            <person name="Martin T."/>
            <person name="Boer E."/>
            <person name="Gabaldon T."/>
            <person name="Cruz J."/>
            <person name="Talla E."/>
            <person name="Marck C."/>
            <person name="Goffeau A."/>
            <person name="Barbe V."/>
            <person name="Baret P."/>
            <person name="Baronian K."/>
            <person name="Beier S."/>
            <person name="Bleykasten C."/>
            <person name="Bode R."/>
            <person name="Casaregola S."/>
            <person name="Despons L."/>
            <person name="Fairhead C."/>
            <person name="Giersberg M."/>
            <person name="Gierski P."/>
            <person name="Hahnel U."/>
            <person name="Hartmann A."/>
            <person name="Jankowska D."/>
            <person name="Jubin C."/>
            <person name="Jung P."/>
            <person name="Lafontaine I."/>
            <person name="Leh-Louis V."/>
            <person name="Lemaire M."/>
            <person name="Marcet-Houben M."/>
            <person name="Mascher M."/>
            <person name="Morel G."/>
            <person name="Richard G.-F."/>
            <person name="Riechen J."/>
            <person name="Sacerdot C."/>
            <person name="Sarkar A."/>
            <person name="Savel G."/>
            <person name="Schacherer J."/>
            <person name="Sherman D."/>
            <person name="Straub M.-L."/>
            <person name="Stein N."/>
            <person name="Thierry A."/>
            <person name="Trautwein-Schult A."/>
            <person name="Westhof E."/>
            <person name="Worch S."/>
            <person name="Dujon B."/>
            <person name="Souciet J.-L."/>
            <person name="Wincker P."/>
            <person name="Scholz U."/>
            <person name="Neuveglise N."/>
        </authorList>
    </citation>
    <scope>NUCLEOTIDE SEQUENCE</scope>
    <source>
        <strain evidence="2">LS3</strain>
    </source>
</reference>
<accession>A0A060T8Y0</accession>
<reference evidence="2" key="1">
    <citation type="submission" date="2014-02" db="EMBL/GenBank/DDBJ databases">
        <authorList>
            <person name="Genoscope - CEA"/>
        </authorList>
    </citation>
    <scope>NUCLEOTIDE SEQUENCE</scope>
    <source>
        <strain evidence="2">LS3</strain>
    </source>
</reference>
<dbReference type="AlphaFoldDB" id="A0A060T8Y0"/>
<evidence type="ECO:0000256" key="1">
    <source>
        <dbReference type="SAM" id="MobiDB-lite"/>
    </source>
</evidence>
<name>A0A060T8Y0_BLAAD</name>
<proteinExistence type="predicted"/>
<gene>
    <name evidence="2" type="ORF">GNLVRS02_ARAD1C33330g</name>
</gene>